<keyword evidence="4" id="KW-1003">Cell membrane</keyword>
<protein>
    <submittedName>
        <fullName evidence="12">Type II secretion system protein F</fullName>
    </submittedName>
</protein>
<feature type="transmembrane region" description="Helical" evidence="10">
    <location>
        <begin position="168"/>
        <end position="188"/>
    </location>
</feature>
<feature type="transmembrane region" description="Helical" evidence="10">
    <location>
        <begin position="208"/>
        <end position="235"/>
    </location>
</feature>
<dbReference type="InterPro" id="IPR001992">
    <property type="entry name" value="T2SS_GspF/T4SS_PilC_CS"/>
</dbReference>
<dbReference type="KEGG" id="maga:Mag101_13045"/>
<dbReference type="RefSeq" id="WP_077405767.1">
    <property type="nucleotide sequence ID" value="NZ_CP019650.1"/>
</dbReference>
<feature type="domain" description="Type II secretion system protein GspF" evidence="11">
    <location>
        <begin position="273"/>
        <end position="395"/>
    </location>
</feature>
<comment type="similarity">
    <text evidence="2 9">Belongs to the GSP F family.</text>
</comment>
<feature type="domain" description="Type II secretion system protein GspF" evidence="11">
    <location>
        <begin position="69"/>
        <end position="192"/>
    </location>
</feature>
<evidence type="ECO:0000313" key="13">
    <source>
        <dbReference type="Proteomes" id="UP000188219"/>
    </source>
</evidence>
<dbReference type="Pfam" id="PF00482">
    <property type="entry name" value="T2SSF"/>
    <property type="match status" value="2"/>
</dbReference>
<dbReference type="InterPro" id="IPR042094">
    <property type="entry name" value="T2SS_GspF_sf"/>
</dbReference>
<sequence>MANSAAVAYVYKGVDAKGNRVEGEISGTNPALIKAQLRRQGIIASKVQKKPKPLFGASKKVKPADIAVFTRQMATMMKAGVPLVQSFEIVADGLDNEGLKDLIFKIRDEVASGTAFADALRKHPVYFDDLFCNLVASGEQSGALETMLDRIATYKEKTESLKAKIKKAMTYPIAVLVVAVIVTSILLIKVVPQFADTFSSFGANLPAFTLFVLGISEWMQANWLIAFITLVVGIGGTLEVKKRNKNVANFFDRLMLKIPILGQITYNSIAARFARTLSTTFAAGVPLIDALKSVAGATGNVVYEEATYKIRDSVATGIPLNGAMRSSGLYPTMLVQMAAIGEESGALDEMLSKAADFYEEAVDNMVDNLTTLLEPMIMAILGILVGGLMIAMYLPIFQLGQVI</sequence>
<evidence type="ECO:0000256" key="9">
    <source>
        <dbReference type="RuleBase" id="RU003923"/>
    </source>
</evidence>
<dbReference type="GO" id="GO:0005886">
    <property type="term" value="C:plasma membrane"/>
    <property type="evidence" value="ECO:0007669"/>
    <property type="project" value="UniProtKB-SubCell"/>
</dbReference>
<keyword evidence="7 10" id="KW-1133">Transmembrane helix</keyword>
<dbReference type="Gene3D" id="1.20.81.30">
    <property type="entry name" value="Type II secretion system (T2SS), domain F"/>
    <property type="match status" value="2"/>
</dbReference>
<dbReference type="InterPro" id="IPR003004">
    <property type="entry name" value="GspF/PilC"/>
</dbReference>
<keyword evidence="8 10" id="KW-0472">Membrane</keyword>
<dbReference type="FunFam" id="1.20.81.30:FF:000001">
    <property type="entry name" value="Type II secretion system protein F"/>
    <property type="match status" value="2"/>
</dbReference>
<dbReference type="PROSITE" id="PS00874">
    <property type="entry name" value="T2SP_F"/>
    <property type="match status" value="1"/>
</dbReference>
<dbReference type="GO" id="GO:0015628">
    <property type="term" value="P:protein secretion by the type II secretion system"/>
    <property type="evidence" value="ECO:0007669"/>
    <property type="project" value="TreeGrafter"/>
</dbReference>
<comment type="subcellular location">
    <subcellularLocation>
        <location evidence="1 9">Cell inner membrane</location>
        <topology evidence="1 9">Multi-pass membrane protein</topology>
    </subcellularLocation>
</comment>
<dbReference type="InterPro" id="IPR018076">
    <property type="entry name" value="T2SS_GspF_dom"/>
</dbReference>
<dbReference type="PANTHER" id="PTHR30012">
    <property type="entry name" value="GENERAL SECRETION PATHWAY PROTEIN"/>
    <property type="match status" value="1"/>
</dbReference>
<evidence type="ECO:0000256" key="5">
    <source>
        <dbReference type="ARBA" id="ARBA00022519"/>
    </source>
</evidence>
<feature type="transmembrane region" description="Helical" evidence="10">
    <location>
        <begin position="377"/>
        <end position="397"/>
    </location>
</feature>
<keyword evidence="3 9" id="KW-0813">Transport</keyword>
<dbReference type="PRINTS" id="PR00812">
    <property type="entry name" value="BCTERIALGSPF"/>
</dbReference>
<evidence type="ECO:0000256" key="8">
    <source>
        <dbReference type="ARBA" id="ARBA00023136"/>
    </source>
</evidence>
<evidence type="ECO:0000313" key="12">
    <source>
        <dbReference type="EMBL" id="AQQ68455.1"/>
    </source>
</evidence>
<keyword evidence="6 9" id="KW-0812">Transmembrane</keyword>
<keyword evidence="13" id="KW-1185">Reference proteome</keyword>
<name>A0A1Q2M6T3_9GAMM</name>
<evidence type="ECO:0000256" key="2">
    <source>
        <dbReference type="ARBA" id="ARBA00005745"/>
    </source>
</evidence>
<dbReference type="OrthoDB" id="9805682at2"/>
<proteinExistence type="inferred from homology"/>
<evidence type="ECO:0000256" key="1">
    <source>
        <dbReference type="ARBA" id="ARBA00004429"/>
    </source>
</evidence>
<dbReference type="EMBL" id="CP019650">
    <property type="protein sequence ID" value="AQQ68455.1"/>
    <property type="molecule type" value="Genomic_DNA"/>
</dbReference>
<accession>A0A1Q2M6T3</accession>
<evidence type="ECO:0000256" key="4">
    <source>
        <dbReference type="ARBA" id="ARBA00022475"/>
    </source>
</evidence>
<dbReference type="Proteomes" id="UP000188219">
    <property type="component" value="Chromosome"/>
</dbReference>
<evidence type="ECO:0000259" key="11">
    <source>
        <dbReference type="Pfam" id="PF00482"/>
    </source>
</evidence>
<evidence type="ECO:0000256" key="3">
    <source>
        <dbReference type="ARBA" id="ARBA00022448"/>
    </source>
</evidence>
<evidence type="ECO:0000256" key="6">
    <source>
        <dbReference type="ARBA" id="ARBA00022692"/>
    </source>
</evidence>
<reference evidence="12" key="1">
    <citation type="submission" date="2017-02" db="EMBL/GenBank/DDBJ databases">
        <title>Genome of Microbulbifer agarilyticus GP101.</title>
        <authorList>
            <person name="Jung J."/>
            <person name="Bae S.S."/>
            <person name="Baek K."/>
        </authorList>
    </citation>
    <scope>NUCLEOTIDE SEQUENCE [LARGE SCALE GENOMIC DNA]</scope>
    <source>
        <strain evidence="12">GP101</strain>
    </source>
</reference>
<gene>
    <name evidence="12" type="ORF">Mag101_13045</name>
</gene>
<organism evidence="12 13">
    <name type="scientific">Microbulbifer agarilyticus</name>
    <dbReference type="NCBI Taxonomy" id="260552"/>
    <lineage>
        <taxon>Bacteria</taxon>
        <taxon>Pseudomonadati</taxon>
        <taxon>Pseudomonadota</taxon>
        <taxon>Gammaproteobacteria</taxon>
        <taxon>Cellvibrionales</taxon>
        <taxon>Microbulbiferaceae</taxon>
        <taxon>Microbulbifer</taxon>
    </lineage>
</organism>
<evidence type="ECO:0000256" key="10">
    <source>
        <dbReference type="SAM" id="Phobius"/>
    </source>
</evidence>
<evidence type="ECO:0000256" key="7">
    <source>
        <dbReference type="ARBA" id="ARBA00022989"/>
    </source>
</evidence>
<keyword evidence="5" id="KW-0997">Cell inner membrane</keyword>
<dbReference type="STRING" id="260552.Mag101_13045"/>
<dbReference type="AlphaFoldDB" id="A0A1Q2M6T3"/>
<dbReference type="PANTHER" id="PTHR30012:SF7">
    <property type="entry name" value="PROTEIN TRANSPORT PROTEIN HOFC HOMOLOG"/>
    <property type="match status" value="1"/>
</dbReference>